<gene>
    <name evidence="3" type="ORF">GCK32_006905</name>
</gene>
<dbReference type="Gene3D" id="2.20.70.10">
    <property type="match status" value="1"/>
</dbReference>
<dbReference type="PANTHER" id="PTHR16505">
    <property type="entry name" value="PROTEIN LZIC"/>
    <property type="match status" value="1"/>
</dbReference>
<dbReference type="Pfam" id="PF00397">
    <property type="entry name" value="WW"/>
    <property type="match status" value="1"/>
</dbReference>
<sequence length="369" mass="41407">MTDVVLVGNLQNQLDRLMNQLSDLEEERPNMDAKEYEELKTETMEELQDLSRTLEKMTGGSITVIDNLTATRMAVRAAISQAFRTPEIVALFARKQPAALRQKLIVEMIRKKRSVPIDMPGLPKPWSAYMHLVKKRIFYHNSKTGESLWELPAGIREKCAVEQLGTKLDETFSAHAEVDDNLEEMDCTEWDDTSGNSPAENLAINSHLAHLNTSTSTAAEKESEDMDIDFSDDLRQLRGIYYDQNAVQSASSNADLFSSAGTSRCCVVFDTCALIDDPELISDCIGKLVPIVVPYRVFYELDNLKKNSSTLPSGEQLRLRAMRIVHKLRDLRSSPLVYWESSSEGRHNVQSTSSGAAMGVEILEFDGYD</sequence>
<dbReference type="SMART" id="SM00456">
    <property type="entry name" value="WW"/>
    <property type="match status" value="1"/>
</dbReference>
<reference evidence="3 4" key="1">
    <citation type="submission" date="2019-10" db="EMBL/GenBank/DDBJ databases">
        <title>Assembly and Annotation for the nematode Trichostrongylus colubriformis.</title>
        <authorList>
            <person name="Martin J."/>
        </authorList>
    </citation>
    <scope>NUCLEOTIDE SEQUENCE [LARGE SCALE GENOMIC DNA]</scope>
    <source>
        <strain evidence="3">G859</strain>
        <tissue evidence="3">Whole worm</tissue>
    </source>
</reference>
<dbReference type="InterPro" id="IPR002716">
    <property type="entry name" value="PIN_dom"/>
</dbReference>
<feature type="coiled-coil region" evidence="1">
    <location>
        <begin position="7"/>
        <end position="53"/>
    </location>
</feature>
<keyword evidence="1" id="KW-0175">Coiled coil</keyword>
<feature type="domain" description="WW" evidence="2">
    <location>
        <begin position="120"/>
        <end position="154"/>
    </location>
</feature>
<dbReference type="SUPFAM" id="SSF51045">
    <property type="entry name" value="WW domain"/>
    <property type="match status" value="1"/>
</dbReference>
<keyword evidence="4" id="KW-1185">Reference proteome</keyword>
<proteinExistence type="predicted"/>
<evidence type="ECO:0000259" key="2">
    <source>
        <dbReference type="PROSITE" id="PS50020"/>
    </source>
</evidence>
<organism evidence="3 4">
    <name type="scientific">Trichostrongylus colubriformis</name>
    <name type="common">Black scour worm</name>
    <dbReference type="NCBI Taxonomy" id="6319"/>
    <lineage>
        <taxon>Eukaryota</taxon>
        <taxon>Metazoa</taxon>
        <taxon>Ecdysozoa</taxon>
        <taxon>Nematoda</taxon>
        <taxon>Chromadorea</taxon>
        <taxon>Rhabditida</taxon>
        <taxon>Rhabditina</taxon>
        <taxon>Rhabditomorpha</taxon>
        <taxon>Strongyloidea</taxon>
        <taxon>Trichostrongylidae</taxon>
        <taxon>Trichostrongylus</taxon>
    </lineage>
</organism>
<dbReference type="Proteomes" id="UP001331761">
    <property type="component" value="Unassembled WGS sequence"/>
</dbReference>
<dbReference type="AlphaFoldDB" id="A0AAN8FBK1"/>
<name>A0AAN8FBK1_TRICO</name>
<dbReference type="InterPro" id="IPR036020">
    <property type="entry name" value="WW_dom_sf"/>
</dbReference>
<protein>
    <recommendedName>
        <fullName evidence="2">WW domain-containing protein</fullName>
    </recommendedName>
</protein>
<evidence type="ECO:0000313" key="3">
    <source>
        <dbReference type="EMBL" id="KAK5968488.1"/>
    </source>
</evidence>
<dbReference type="InterPro" id="IPR040065">
    <property type="entry name" value="LZIC"/>
</dbReference>
<dbReference type="CDD" id="cd00201">
    <property type="entry name" value="WW"/>
    <property type="match status" value="1"/>
</dbReference>
<dbReference type="Pfam" id="PF13638">
    <property type="entry name" value="PIN_4"/>
    <property type="match status" value="1"/>
</dbReference>
<evidence type="ECO:0000256" key="1">
    <source>
        <dbReference type="SAM" id="Coils"/>
    </source>
</evidence>
<comment type="caution">
    <text evidence="3">The sequence shown here is derived from an EMBL/GenBank/DDBJ whole genome shotgun (WGS) entry which is preliminary data.</text>
</comment>
<dbReference type="PANTHER" id="PTHR16505:SF8">
    <property type="entry name" value="PROTEIN LZIC"/>
    <property type="match status" value="1"/>
</dbReference>
<dbReference type="EMBL" id="WIXE01021323">
    <property type="protein sequence ID" value="KAK5968488.1"/>
    <property type="molecule type" value="Genomic_DNA"/>
</dbReference>
<dbReference type="InterPro" id="IPR001202">
    <property type="entry name" value="WW_dom"/>
</dbReference>
<evidence type="ECO:0000313" key="4">
    <source>
        <dbReference type="Proteomes" id="UP001331761"/>
    </source>
</evidence>
<dbReference type="PROSITE" id="PS50020">
    <property type="entry name" value="WW_DOMAIN_2"/>
    <property type="match status" value="1"/>
</dbReference>
<accession>A0AAN8FBK1</accession>
<dbReference type="Gene3D" id="3.40.50.1010">
    <property type="entry name" value="5'-nuclease"/>
    <property type="match status" value="1"/>
</dbReference>